<dbReference type="InterPro" id="IPR013378">
    <property type="entry name" value="InlB-like_B-rpt"/>
</dbReference>
<gene>
    <name evidence="2" type="ORF">ESZ91_05945</name>
</gene>
<evidence type="ECO:0000256" key="1">
    <source>
        <dbReference type="ARBA" id="ARBA00004196"/>
    </source>
</evidence>
<name>A0A4Q2KBF1_9FIRM</name>
<reference evidence="2 3" key="1">
    <citation type="journal article" date="2019" name="Gut">
        <title>Antibiotics-induced monodominance of a novel gut bacterial order.</title>
        <authorList>
            <person name="Hildebrand F."/>
            <person name="Moitinho-Silva L."/>
            <person name="Blasche S."/>
            <person name="Jahn M.T."/>
            <person name="Gossmann T.I."/>
            <person name="Heuerta-Cepas J."/>
            <person name="Hercog R."/>
            <person name="Luetge M."/>
            <person name="Bahram M."/>
            <person name="Pryszlak A."/>
            <person name="Alves R.J."/>
            <person name="Waszak S.M."/>
            <person name="Zhu A."/>
            <person name="Ye L."/>
            <person name="Costea P.I."/>
            <person name="Aalvink S."/>
            <person name="Belzer C."/>
            <person name="Forslund S.K."/>
            <person name="Sunagawa S."/>
            <person name="Hentschel U."/>
            <person name="Merten C."/>
            <person name="Patil K.R."/>
            <person name="Benes V."/>
            <person name="Bork P."/>
        </authorList>
    </citation>
    <scope>NUCLEOTIDE SEQUENCE [LARGE SCALE GENOMIC DNA]</scope>
    <source>
        <strain evidence="2 3">HDS1380</strain>
    </source>
</reference>
<sequence length="280" mass="32739">MKKFIALTIILLLSVTVLCGFRACGSIKEDFFDDGDFTYYYASDKDCYAIVDTTKEGRKKDTLIVPAYYKGKEVRYITYIDHSLAQNRYFIYTRNANKLYLSYLHEMRGDDYFVDILPKKVYFVKNDESYVNSMLTYIRSGGGIKAYVTPLFFNYAICLLKTMDHYIIEKETDNYFTYYTKAANMTKGEVQIANTSYHFNYEGAPNNGYFFIDDFARGGKIENTPYEPQREGYNFAGWYKESECEHVWDFAEDTLPAAEYDEQGNLIFTETKLFANWTKS</sequence>
<dbReference type="Proteomes" id="UP000291269">
    <property type="component" value="Unassembled WGS sequence"/>
</dbReference>
<dbReference type="GO" id="GO:0030313">
    <property type="term" value="C:cell envelope"/>
    <property type="evidence" value="ECO:0007669"/>
    <property type="project" value="UniProtKB-SubCell"/>
</dbReference>
<protein>
    <recommendedName>
        <fullName evidence="4">InlB B-repeat-containing protein</fullName>
    </recommendedName>
</protein>
<accession>A0A4Q2KBF1</accession>
<dbReference type="AlphaFoldDB" id="A0A4Q2KBF1"/>
<comment type="caution">
    <text evidence="2">The sequence shown here is derived from an EMBL/GenBank/DDBJ whole genome shotgun (WGS) entry which is preliminary data.</text>
</comment>
<evidence type="ECO:0000313" key="2">
    <source>
        <dbReference type="EMBL" id="RXZ61928.1"/>
    </source>
</evidence>
<organism evidence="2 3">
    <name type="scientific">Candidatus Borkfalkia ceftriaxoniphila</name>
    <dbReference type="NCBI Taxonomy" id="2508949"/>
    <lineage>
        <taxon>Bacteria</taxon>
        <taxon>Bacillati</taxon>
        <taxon>Bacillota</taxon>
        <taxon>Clostridia</taxon>
        <taxon>Christensenellales</taxon>
        <taxon>Christensenellaceae</taxon>
        <taxon>Candidatus Borkfalkia</taxon>
    </lineage>
</organism>
<keyword evidence="3" id="KW-1185">Reference proteome</keyword>
<proteinExistence type="predicted"/>
<dbReference type="Pfam" id="PF09479">
    <property type="entry name" value="Flg_new"/>
    <property type="match status" value="1"/>
</dbReference>
<dbReference type="InterPro" id="IPR042229">
    <property type="entry name" value="Listeria/Bacterioides_rpt_sf"/>
</dbReference>
<evidence type="ECO:0008006" key="4">
    <source>
        <dbReference type="Google" id="ProtNLM"/>
    </source>
</evidence>
<dbReference type="EMBL" id="SDOZ01000002">
    <property type="protein sequence ID" value="RXZ61928.1"/>
    <property type="molecule type" value="Genomic_DNA"/>
</dbReference>
<dbReference type="OrthoDB" id="1884580at2"/>
<dbReference type="Gene3D" id="2.60.40.4270">
    <property type="entry name" value="Listeria-Bacteroides repeat domain"/>
    <property type="match status" value="1"/>
</dbReference>
<dbReference type="RefSeq" id="WP_129225095.1">
    <property type="nucleotide sequence ID" value="NZ_SDOZ01000002.1"/>
</dbReference>
<comment type="subcellular location">
    <subcellularLocation>
        <location evidence="1">Cell envelope</location>
    </subcellularLocation>
</comment>
<evidence type="ECO:0000313" key="3">
    <source>
        <dbReference type="Proteomes" id="UP000291269"/>
    </source>
</evidence>